<comment type="caution">
    <text evidence="1">The sequence shown here is derived from an EMBL/GenBank/DDBJ whole genome shotgun (WGS) entry which is preliminary data.</text>
</comment>
<keyword evidence="2" id="KW-1185">Reference proteome</keyword>
<name>A0AAD5N1B9_PARTN</name>
<evidence type="ECO:0000313" key="1">
    <source>
        <dbReference type="EMBL" id="KAJ1359197.1"/>
    </source>
</evidence>
<evidence type="ECO:0000313" key="2">
    <source>
        <dbReference type="Proteomes" id="UP001196413"/>
    </source>
</evidence>
<organism evidence="1 2">
    <name type="scientific">Parelaphostrongylus tenuis</name>
    <name type="common">Meningeal worm</name>
    <dbReference type="NCBI Taxonomy" id="148309"/>
    <lineage>
        <taxon>Eukaryota</taxon>
        <taxon>Metazoa</taxon>
        <taxon>Ecdysozoa</taxon>
        <taxon>Nematoda</taxon>
        <taxon>Chromadorea</taxon>
        <taxon>Rhabditida</taxon>
        <taxon>Rhabditina</taxon>
        <taxon>Rhabditomorpha</taxon>
        <taxon>Strongyloidea</taxon>
        <taxon>Metastrongylidae</taxon>
        <taxon>Parelaphostrongylus</taxon>
    </lineage>
</organism>
<accession>A0AAD5N1B9</accession>
<dbReference type="Proteomes" id="UP001196413">
    <property type="component" value="Unassembled WGS sequence"/>
</dbReference>
<sequence length="88" mass="10061">MRLHYTKCAVKIFVLSARHRYCEKLTASQTHPPYQRFGTFIKALKMGILTNPARAKTDLLMFSLLTTIRAVFGCGVMPAGQCMYERFL</sequence>
<proteinExistence type="predicted"/>
<dbReference type="EMBL" id="JAHQIW010003570">
    <property type="protein sequence ID" value="KAJ1359197.1"/>
    <property type="molecule type" value="Genomic_DNA"/>
</dbReference>
<reference evidence="1" key="1">
    <citation type="submission" date="2021-06" db="EMBL/GenBank/DDBJ databases">
        <title>Parelaphostrongylus tenuis whole genome reference sequence.</title>
        <authorList>
            <person name="Garwood T.J."/>
            <person name="Larsen P.A."/>
            <person name="Fountain-Jones N.M."/>
            <person name="Garbe J.R."/>
            <person name="Macchietto M.G."/>
            <person name="Kania S.A."/>
            <person name="Gerhold R.W."/>
            <person name="Richards J.E."/>
            <person name="Wolf T.M."/>
        </authorList>
    </citation>
    <scope>NUCLEOTIDE SEQUENCE</scope>
    <source>
        <strain evidence="1">MNPRO001-30</strain>
        <tissue evidence="1">Meninges</tissue>
    </source>
</reference>
<dbReference type="AlphaFoldDB" id="A0AAD5N1B9"/>
<protein>
    <submittedName>
        <fullName evidence="1">Uncharacterized protein</fullName>
    </submittedName>
</protein>
<gene>
    <name evidence="1" type="ORF">KIN20_017881</name>
</gene>